<sequence>MRPHHPAGARARKRRRGRAGEGPAAPREHAPPEHAPPEQLLFGGRLRGSWGWTAHEGARLQTSFLAILRQIPALSGHTAALAWRADPVALVVVVVAQLGQAAATAFGLLATNRVLVSLFAAGPTAERVREALPSLLGVAAASALAATLRAVTFAASGRLGPKVERLAALSMLEQVVRVEVEHIERADFHAVLDSGQHGQTAARRLIDHTLGIVEALMALLAVSGVLAVLHPVLLPLLVAVVVPKAWGTVRSARRTYASVQVWLEHVRQQAALRRLLISQRAAPELRVHGAGPFLLDQFDRMAVQAADEQTRLAHLEARTDLTTSALSGLTAAATYALLAWLLTHGQMPLASGATAALALTSGTAGLRRMVTNIHHLYEQSLFMTDLIRAREEARRRAIPAAGAPVPEAPAEITFDRVTFRYAGRERPALDDVSLSVRRGQVIALVGANGSGKTTLSKLLAGVYLPSGGAVRWDGTDLRALSRDDVFAQVALVPQDFQRWPFTARANVAISRPGKIGDAERLDAAAAYADAHRVLDDLPHGWDTLCEKGYEGGVDLSGGQWQRLALARAYFRGAGILICDEPTSSMDPAAEVDAFDKIRALAAADQTIVLVTHRLHSVKEADVIYVMEHGRLVEHGDFATLMATEGPGVFRRLFELQSHQYRTGPADTDTAAAGGPPAYDPRADVPYPAPGTLDGVPAQVRRSPAARPGGAAAGGTGG</sequence>
<feature type="transmembrane region" description="Helical" evidence="8">
    <location>
        <begin position="215"/>
        <end position="242"/>
    </location>
</feature>
<dbReference type="AlphaFoldDB" id="A0A918ZGS6"/>
<keyword evidence="4" id="KW-0067">ATP-binding</keyword>
<reference evidence="11" key="1">
    <citation type="journal article" date="2014" name="Int. J. Syst. Evol. Microbiol.">
        <title>Complete genome sequence of Corynebacterium casei LMG S-19264T (=DSM 44701T), isolated from a smear-ripened cheese.</title>
        <authorList>
            <consortium name="US DOE Joint Genome Institute (JGI-PGF)"/>
            <person name="Walter F."/>
            <person name="Albersmeier A."/>
            <person name="Kalinowski J."/>
            <person name="Ruckert C."/>
        </authorList>
    </citation>
    <scope>NUCLEOTIDE SEQUENCE</scope>
    <source>
        <strain evidence="11">JCM 4784</strain>
    </source>
</reference>
<dbReference type="InterPro" id="IPR017871">
    <property type="entry name" value="ABC_transporter-like_CS"/>
</dbReference>
<dbReference type="InterPro" id="IPR003439">
    <property type="entry name" value="ABC_transporter-like_ATP-bd"/>
</dbReference>
<dbReference type="PANTHER" id="PTHR43394:SF1">
    <property type="entry name" value="ATP-BINDING CASSETTE SUB-FAMILY B MEMBER 10, MITOCHONDRIAL"/>
    <property type="match status" value="1"/>
</dbReference>
<feature type="domain" description="ABC transporter" evidence="9">
    <location>
        <begin position="412"/>
        <end position="653"/>
    </location>
</feature>
<keyword evidence="3" id="KW-0547">Nucleotide-binding</keyword>
<dbReference type="PROSITE" id="PS00211">
    <property type="entry name" value="ABC_TRANSPORTER_1"/>
    <property type="match status" value="1"/>
</dbReference>
<evidence type="ECO:0000256" key="7">
    <source>
        <dbReference type="SAM" id="MobiDB-lite"/>
    </source>
</evidence>
<dbReference type="Proteomes" id="UP000608024">
    <property type="component" value="Unassembled WGS sequence"/>
</dbReference>
<dbReference type="SUPFAM" id="SSF90123">
    <property type="entry name" value="ABC transporter transmembrane region"/>
    <property type="match status" value="1"/>
</dbReference>
<dbReference type="InterPro" id="IPR003593">
    <property type="entry name" value="AAA+_ATPase"/>
</dbReference>
<dbReference type="PANTHER" id="PTHR43394">
    <property type="entry name" value="ATP-DEPENDENT PERMEASE MDL1, MITOCHONDRIAL"/>
    <property type="match status" value="1"/>
</dbReference>
<feature type="compositionally biased region" description="Basic and acidic residues" evidence="7">
    <location>
        <begin position="26"/>
        <end position="36"/>
    </location>
</feature>
<comment type="caution">
    <text evidence="11">The sequence shown here is derived from an EMBL/GenBank/DDBJ whole genome shotgun (WGS) entry which is preliminary data.</text>
</comment>
<keyword evidence="2 8" id="KW-0812">Transmembrane</keyword>
<dbReference type="InterPro" id="IPR036640">
    <property type="entry name" value="ABC1_TM_sf"/>
</dbReference>
<evidence type="ECO:0000256" key="2">
    <source>
        <dbReference type="ARBA" id="ARBA00022692"/>
    </source>
</evidence>
<protein>
    <submittedName>
        <fullName evidence="11">Multidrug ABC transporter permease</fullName>
    </submittedName>
</protein>
<dbReference type="InterPro" id="IPR011527">
    <property type="entry name" value="ABC1_TM_dom"/>
</dbReference>
<organism evidence="11 12">
    <name type="scientific">Streptomyces longispororuber</name>
    <dbReference type="NCBI Taxonomy" id="68230"/>
    <lineage>
        <taxon>Bacteria</taxon>
        <taxon>Bacillati</taxon>
        <taxon>Actinomycetota</taxon>
        <taxon>Actinomycetes</taxon>
        <taxon>Kitasatosporales</taxon>
        <taxon>Streptomycetaceae</taxon>
        <taxon>Streptomyces</taxon>
    </lineage>
</organism>
<dbReference type="GO" id="GO:0005524">
    <property type="term" value="F:ATP binding"/>
    <property type="evidence" value="ECO:0007669"/>
    <property type="project" value="UniProtKB-KW"/>
</dbReference>
<gene>
    <name evidence="11" type="ORF">GCM10018785_18130</name>
</gene>
<dbReference type="Gene3D" id="3.40.50.300">
    <property type="entry name" value="P-loop containing nucleotide triphosphate hydrolases"/>
    <property type="match status" value="1"/>
</dbReference>
<dbReference type="InterPro" id="IPR039421">
    <property type="entry name" value="Type_1_exporter"/>
</dbReference>
<keyword evidence="5 8" id="KW-1133">Transmembrane helix</keyword>
<dbReference type="InterPro" id="IPR027417">
    <property type="entry name" value="P-loop_NTPase"/>
</dbReference>
<dbReference type="Pfam" id="PF00005">
    <property type="entry name" value="ABC_tran"/>
    <property type="match status" value="1"/>
</dbReference>
<evidence type="ECO:0000256" key="8">
    <source>
        <dbReference type="SAM" id="Phobius"/>
    </source>
</evidence>
<evidence type="ECO:0000259" key="10">
    <source>
        <dbReference type="PROSITE" id="PS50929"/>
    </source>
</evidence>
<dbReference type="GO" id="GO:0016887">
    <property type="term" value="F:ATP hydrolysis activity"/>
    <property type="evidence" value="ECO:0007669"/>
    <property type="project" value="InterPro"/>
</dbReference>
<dbReference type="GO" id="GO:0015421">
    <property type="term" value="F:ABC-type oligopeptide transporter activity"/>
    <property type="evidence" value="ECO:0007669"/>
    <property type="project" value="TreeGrafter"/>
</dbReference>
<evidence type="ECO:0000256" key="4">
    <source>
        <dbReference type="ARBA" id="ARBA00022840"/>
    </source>
</evidence>
<dbReference type="CDD" id="cd03228">
    <property type="entry name" value="ABCC_MRP_Like"/>
    <property type="match status" value="1"/>
</dbReference>
<evidence type="ECO:0000313" key="12">
    <source>
        <dbReference type="Proteomes" id="UP000608024"/>
    </source>
</evidence>
<feature type="transmembrane region" description="Helical" evidence="8">
    <location>
        <begin position="131"/>
        <end position="155"/>
    </location>
</feature>
<dbReference type="SUPFAM" id="SSF52540">
    <property type="entry name" value="P-loop containing nucleoside triphosphate hydrolases"/>
    <property type="match status" value="1"/>
</dbReference>
<feature type="transmembrane region" description="Helical" evidence="8">
    <location>
        <begin position="321"/>
        <end position="342"/>
    </location>
</feature>
<name>A0A918ZGS6_9ACTN</name>
<evidence type="ECO:0000313" key="11">
    <source>
        <dbReference type="EMBL" id="GHE48894.1"/>
    </source>
</evidence>
<feature type="domain" description="ABC transmembrane type-1" evidence="10">
    <location>
        <begin position="91"/>
        <end position="378"/>
    </location>
</feature>
<dbReference type="Gene3D" id="1.20.1560.10">
    <property type="entry name" value="ABC transporter type 1, transmembrane domain"/>
    <property type="match status" value="1"/>
</dbReference>
<feature type="transmembrane region" description="Helical" evidence="8">
    <location>
        <begin position="88"/>
        <end position="110"/>
    </location>
</feature>
<dbReference type="GO" id="GO:0005886">
    <property type="term" value="C:plasma membrane"/>
    <property type="evidence" value="ECO:0007669"/>
    <property type="project" value="UniProtKB-SubCell"/>
</dbReference>
<comment type="subcellular location">
    <subcellularLocation>
        <location evidence="1">Cell membrane</location>
        <topology evidence="1">Multi-pass membrane protein</topology>
    </subcellularLocation>
</comment>
<proteinExistence type="predicted"/>
<evidence type="ECO:0000259" key="9">
    <source>
        <dbReference type="PROSITE" id="PS50893"/>
    </source>
</evidence>
<keyword evidence="6 8" id="KW-0472">Membrane</keyword>
<accession>A0A918ZGS6</accession>
<dbReference type="EMBL" id="BNBT01000017">
    <property type="protein sequence ID" value="GHE48894.1"/>
    <property type="molecule type" value="Genomic_DNA"/>
</dbReference>
<dbReference type="SMART" id="SM00382">
    <property type="entry name" value="AAA"/>
    <property type="match status" value="1"/>
</dbReference>
<feature type="region of interest" description="Disordered" evidence="7">
    <location>
        <begin position="1"/>
        <end position="39"/>
    </location>
</feature>
<keyword evidence="12" id="KW-1185">Reference proteome</keyword>
<reference evidence="11" key="2">
    <citation type="submission" date="2020-09" db="EMBL/GenBank/DDBJ databases">
        <authorList>
            <person name="Sun Q."/>
            <person name="Ohkuma M."/>
        </authorList>
    </citation>
    <scope>NUCLEOTIDE SEQUENCE</scope>
    <source>
        <strain evidence="11">JCM 4784</strain>
    </source>
</reference>
<feature type="compositionally biased region" description="Low complexity" evidence="7">
    <location>
        <begin position="662"/>
        <end position="676"/>
    </location>
</feature>
<evidence type="ECO:0000256" key="5">
    <source>
        <dbReference type="ARBA" id="ARBA00022989"/>
    </source>
</evidence>
<dbReference type="RefSeq" id="WP_190135317.1">
    <property type="nucleotide sequence ID" value="NZ_BNBT01000017.1"/>
</dbReference>
<evidence type="ECO:0000256" key="1">
    <source>
        <dbReference type="ARBA" id="ARBA00004651"/>
    </source>
</evidence>
<dbReference type="PROSITE" id="PS50929">
    <property type="entry name" value="ABC_TM1F"/>
    <property type="match status" value="1"/>
</dbReference>
<feature type="region of interest" description="Disordered" evidence="7">
    <location>
        <begin position="662"/>
        <end position="717"/>
    </location>
</feature>
<evidence type="ECO:0000256" key="3">
    <source>
        <dbReference type="ARBA" id="ARBA00022741"/>
    </source>
</evidence>
<dbReference type="PROSITE" id="PS50893">
    <property type="entry name" value="ABC_TRANSPORTER_2"/>
    <property type="match status" value="1"/>
</dbReference>
<evidence type="ECO:0000256" key="6">
    <source>
        <dbReference type="ARBA" id="ARBA00023136"/>
    </source>
</evidence>
<feature type="compositionally biased region" description="Basic residues" evidence="7">
    <location>
        <begin position="1"/>
        <end position="17"/>
    </location>
</feature>